<keyword evidence="3" id="KW-1185">Reference proteome</keyword>
<dbReference type="AlphaFoldDB" id="A0A2N5UKN7"/>
<comment type="caution">
    <text evidence="2">The sequence shown here is derived from an EMBL/GenBank/DDBJ whole genome shotgun (WGS) entry which is preliminary data.</text>
</comment>
<reference evidence="2 3" key="1">
    <citation type="submission" date="2017-11" db="EMBL/GenBank/DDBJ databases">
        <title>De novo assembly and phasing of dikaryotic genomes from two isolates of Puccinia coronata f. sp. avenae, the causal agent of oat crown rust.</title>
        <authorList>
            <person name="Miller M.E."/>
            <person name="Zhang Y."/>
            <person name="Omidvar V."/>
            <person name="Sperschneider J."/>
            <person name="Schwessinger B."/>
            <person name="Raley C."/>
            <person name="Palmer J.M."/>
            <person name="Garnica D."/>
            <person name="Upadhyaya N."/>
            <person name="Rathjen J."/>
            <person name="Taylor J.M."/>
            <person name="Park R.F."/>
            <person name="Dodds P.N."/>
            <person name="Hirsch C.D."/>
            <person name="Kianian S.F."/>
            <person name="Figueroa M."/>
        </authorList>
    </citation>
    <scope>NUCLEOTIDE SEQUENCE [LARGE SCALE GENOMIC DNA]</scope>
    <source>
        <strain evidence="2">12NC29</strain>
    </source>
</reference>
<sequence>MCDLTASDTLRSVHRGASHSKSLANKNDFACKLAQRLTYVVMGSKLSLRQVPRSERPMAGGSPIAKPASASSLTKPLRGGAKRLRRRGLLVKSRS</sequence>
<organism evidence="2 3">
    <name type="scientific">Puccinia coronata f. sp. avenae</name>
    <dbReference type="NCBI Taxonomy" id="200324"/>
    <lineage>
        <taxon>Eukaryota</taxon>
        <taxon>Fungi</taxon>
        <taxon>Dikarya</taxon>
        <taxon>Basidiomycota</taxon>
        <taxon>Pucciniomycotina</taxon>
        <taxon>Pucciniomycetes</taxon>
        <taxon>Pucciniales</taxon>
        <taxon>Pucciniaceae</taxon>
        <taxon>Puccinia</taxon>
    </lineage>
</organism>
<evidence type="ECO:0000313" key="2">
    <source>
        <dbReference type="EMBL" id="PLW38217.1"/>
    </source>
</evidence>
<feature type="region of interest" description="Disordered" evidence="1">
    <location>
        <begin position="51"/>
        <end position="95"/>
    </location>
</feature>
<name>A0A2N5UKN7_9BASI</name>
<dbReference type="Proteomes" id="UP000235388">
    <property type="component" value="Unassembled WGS sequence"/>
</dbReference>
<accession>A0A2N5UKN7</accession>
<protein>
    <submittedName>
        <fullName evidence="2">Uncharacterized protein</fullName>
    </submittedName>
</protein>
<proteinExistence type="predicted"/>
<feature type="compositionally biased region" description="Basic residues" evidence="1">
    <location>
        <begin position="80"/>
        <end position="95"/>
    </location>
</feature>
<feature type="compositionally biased region" description="Polar residues" evidence="1">
    <location>
        <begin position="1"/>
        <end position="10"/>
    </location>
</feature>
<feature type="region of interest" description="Disordered" evidence="1">
    <location>
        <begin position="1"/>
        <end position="21"/>
    </location>
</feature>
<gene>
    <name evidence="2" type="ORF">PCANC_13618</name>
</gene>
<evidence type="ECO:0000313" key="3">
    <source>
        <dbReference type="Proteomes" id="UP000235388"/>
    </source>
</evidence>
<dbReference type="EMBL" id="PGCJ01000211">
    <property type="protein sequence ID" value="PLW38217.1"/>
    <property type="molecule type" value="Genomic_DNA"/>
</dbReference>
<evidence type="ECO:0000256" key="1">
    <source>
        <dbReference type="SAM" id="MobiDB-lite"/>
    </source>
</evidence>